<keyword evidence="2" id="KW-0813">Transport</keyword>
<evidence type="ECO:0000256" key="4">
    <source>
        <dbReference type="ARBA" id="ARBA00022840"/>
    </source>
</evidence>
<evidence type="ECO:0000256" key="3">
    <source>
        <dbReference type="ARBA" id="ARBA00022741"/>
    </source>
</evidence>
<evidence type="ECO:0000256" key="1">
    <source>
        <dbReference type="ARBA" id="ARBA00005417"/>
    </source>
</evidence>
<dbReference type="InterPro" id="IPR052156">
    <property type="entry name" value="BCAA_Transport_ATP-bd_LivF"/>
</dbReference>
<dbReference type="InterPro" id="IPR017871">
    <property type="entry name" value="ABC_transporter-like_CS"/>
</dbReference>
<evidence type="ECO:0000256" key="2">
    <source>
        <dbReference type="ARBA" id="ARBA00022448"/>
    </source>
</evidence>
<dbReference type="CDD" id="cd03224">
    <property type="entry name" value="ABC_TM1139_LivF_branched"/>
    <property type="match status" value="1"/>
</dbReference>
<protein>
    <submittedName>
        <fullName evidence="7">ABC transporter ATP-binding protein</fullName>
    </submittedName>
</protein>
<evidence type="ECO:0000256" key="5">
    <source>
        <dbReference type="ARBA" id="ARBA00022970"/>
    </source>
</evidence>
<dbReference type="PANTHER" id="PTHR43820:SF4">
    <property type="entry name" value="HIGH-AFFINITY BRANCHED-CHAIN AMINO ACID TRANSPORT ATP-BINDING PROTEIN LIVF"/>
    <property type="match status" value="1"/>
</dbReference>
<dbReference type="InterPro" id="IPR027417">
    <property type="entry name" value="P-loop_NTPase"/>
</dbReference>
<dbReference type="PROSITE" id="PS00211">
    <property type="entry name" value="ABC_TRANSPORTER_1"/>
    <property type="match status" value="1"/>
</dbReference>
<sequence length="235" mass="25379">MSLLTIESLRAGYGRSTVLHDVSLRVEPGEFVVVLGSNGAGKSTLMQAVMGLRPVTGGRLLLRDLDLAAQPVHARVRHRIAYVPEGRRVFPALTVEENLISAWRPPGRGQAACLDAQYDLFERLRERRSQLAGTLSGGEQQMLALARALISEPELLVADEISLGLAPMVVEELFEVFARLNRAGTAILLAEQSAVLALEFATTAYVMETGQITLSGAAADLANDPRVADAYLRMS</sequence>
<dbReference type="EMBL" id="JBHTLX010000002">
    <property type="protein sequence ID" value="MFD1246312.1"/>
    <property type="molecule type" value="Genomic_DNA"/>
</dbReference>
<evidence type="ECO:0000313" key="7">
    <source>
        <dbReference type="EMBL" id="MFD1246312.1"/>
    </source>
</evidence>
<dbReference type="Proteomes" id="UP001597229">
    <property type="component" value="Unassembled WGS sequence"/>
</dbReference>
<proteinExistence type="inferred from homology"/>
<keyword evidence="4 7" id="KW-0067">ATP-binding</keyword>
<dbReference type="SMART" id="SM00382">
    <property type="entry name" value="AAA"/>
    <property type="match status" value="1"/>
</dbReference>
<keyword evidence="5" id="KW-0029">Amino-acid transport</keyword>
<dbReference type="InterPro" id="IPR003593">
    <property type="entry name" value="AAA+_ATPase"/>
</dbReference>
<dbReference type="SUPFAM" id="SSF52540">
    <property type="entry name" value="P-loop containing nucleoside triphosphate hydrolases"/>
    <property type="match status" value="1"/>
</dbReference>
<comment type="similarity">
    <text evidence="1">Belongs to the ABC transporter superfamily.</text>
</comment>
<dbReference type="InterPro" id="IPR003439">
    <property type="entry name" value="ABC_transporter-like_ATP-bd"/>
</dbReference>
<reference evidence="8" key="1">
    <citation type="journal article" date="2019" name="Int. J. Syst. Evol. Microbiol.">
        <title>The Global Catalogue of Microorganisms (GCM) 10K type strain sequencing project: providing services to taxonomists for standard genome sequencing and annotation.</title>
        <authorList>
            <consortium name="The Broad Institute Genomics Platform"/>
            <consortium name="The Broad Institute Genome Sequencing Center for Infectious Disease"/>
            <person name="Wu L."/>
            <person name="Ma J."/>
        </authorList>
    </citation>
    <scope>NUCLEOTIDE SEQUENCE [LARGE SCALE GENOMIC DNA]</scope>
    <source>
        <strain evidence="8">CCUG 52478</strain>
    </source>
</reference>
<comment type="caution">
    <text evidence="7">The sequence shown here is derived from an EMBL/GenBank/DDBJ whole genome shotgun (WGS) entry which is preliminary data.</text>
</comment>
<organism evidence="7 8">
    <name type="scientific">Nocardioides ginsengisoli</name>
    <dbReference type="NCBI Taxonomy" id="363868"/>
    <lineage>
        <taxon>Bacteria</taxon>
        <taxon>Bacillati</taxon>
        <taxon>Actinomycetota</taxon>
        <taxon>Actinomycetes</taxon>
        <taxon>Propionibacteriales</taxon>
        <taxon>Nocardioidaceae</taxon>
        <taxon>Nocardioides</taxon>
    </lineage>
</organism>
<dbReference type="Gene3D" id="3.40.50.300">
    <property type="entry name" value="P-loop containing nucleotide triphosphate hydrolases"/>
    <property type="match status" value="1"/>
</dbReference>
<keyword evidence="8" id="KW-1185">Reference proteome</keyword>
<gene>
    <name evidence="7" type="ORF">ACFQ3F_00790</name>
</gene>
<dbReference type="Pfam" id="PF00005">
    <property type="entry name" value="ABC_tran"/>
    <property type="match status" value="1"/>
</dbReference>
<dbReference type="GO" id="GO:0005524">
    <property type="term" value="F:ATP binding"/>
    <property type="evidence" value="ECO:0007669"/>
    <property type="project" value="UniProtKB-KW"/>
</dbReference>
<keyword evidence="3" id="KW-0547">Nucleotide-binding</keyword>
<name>A0ABW3VTV2_9ACTN</name>
<dbReference type="PANTHER" id="PTHR43820">
    <property type="entry name" value="HIGH-AFFINITY BRANCHED-CHAIN AMINO ACID TRANSPORT ATP-BINDING PROTEIN LIVF"/>
    <property type="match status" value="1"/>
</dbReference>
<dbReference type="RefSeq" id="WP_367921336.1">
    <property type="nucleotide sequence ID" value="NZ_BAABAC010000041.1"/>
</dbReference>
<evidence type="ECO:0000313" key="8">
    <source>
        <dbReference type="Proteomes" id="UP001597229"/>
    </source>
</evidence>
<evidence type="ECO:0000259" key="6">
    <source>
        <dbReference type="PROSITE" id="PS50893"/>
    </source>
</evidence>
<accession>A0ABW3VTV2</accession>
<feature type="domain" description="ABC transporter" evidence="6">
    <location>
        <begin position="4"/>
        <end position="234"/>
    </location>
</feature>
<dbReference type="PROSITE" id="PS50893">
    <property type="entry name" value="ABC_TRANSPORTER_2"/>
    <property type="match status" value="1"/>
</dbReference>